<reference evidence="1" key="1">
    <citation type="submission" date="2018-05" db="EMBL/GenBank/DDBJ databases">
        <authorList>
            <person name="Lanie J.A."/>
            <person name="Ng W.-L."/>
            <person name="Kazmierczak K.M."/>
            <person name="Andrzejewski T.M."/>
            <person name="Davidsen T.M."/>
            <person name="Wayne K.J."/>
            <person name="Tettelin H."/>
            <person name="Glass J.I."/>
            <person name="Rusch D."/>
            <person name="Podicherti R."/>
            <person name="Tsui H.-C.T."/>
            <person name="Winkler M.E."/>
        </authorList>
    </citation>
    <scope>NUCLEOTIDE SEQUENCE</scope>
</reference>
<dbReference type="AlphaFoldDB" id="A0A382U199"/>
<accession>A0A382U199</accession>
<sequence>MKIKNTFKLLVFALIYVVCVGGKVNYVPTEAQGSGVTRNDAISDALQNAVSKVNGAEIAAEMSNSIRENFS</sequence>
<evidence type="ECO:0000313" key="1">
    <source>
        <dbReference type="EMBL" id="SVD28043.1"/>
    </source>
</evidence>
<dbReference type="EMBL" id="UINC01140726">
    <property type="protein sequence ID" value="SVD28043.1"/>
    <property type="molecule type" value="Genomic_DNA"/>
</dbReference>
<name>A0A382U199_9ZZZZ</name>
<feature type="non-terminal residue" evidence="1">
    <location>
        <position position="71"/>
    </location>
</feature>
<protein>
    <submittedName>
        <fullName evidence="1">Uncharacterized protein</fullName>
    </submittedName>
</protein>
<proteinExistence type="predicted"/>
<gene>
    <name evidence="1" type="ORF">METZ01_LOCUS380897</name>
</gene>
<organism evidence="1">
    <name type="scientific">marine metagenome</name>
    <dbReference type="NCBI Taxonomy" id="408172"/>
    <lineage>
        <taxon>unclassified sequences</taxon>
        <taxon>metagenomes</taxon>
        <taxon>ecological metagenomes</taxon>
    </lineage>
</organism>